<protein>
    <recommendedName>
        <fullName evidence="10">Type II secretion system protein GspF domain-containing protein</fullName>
    </recommendedName>
</protein>
<keyword evidence="5" id="KW-0997">Cell inner membrane</keyword>
<dbReference type="Pfam" id="PF00482">
    <property type="entry name" value="T2SSF"/>
    <property type="match status" value="2"/>
</dbReference>
<dbReference type="Gene3D" id="1.20.81.30">
    <property type="entry name" value="Type II secretion system (T2SS), domain F"/>
    <property type="match status" value="2"/>
</dbReference>
<keyword evidence="8 9" id="KW-0472">Membrane</keyword>
<dbReference type="PANTHER" id="PTHR30012">
    <property type="entry name" value="GENERAL SECRETION PATHWAY PROTEIN"/>
    <property type="match status" value="1"/>
</dbReference>
<dbReference type="InterPro" id="IPR003004">
    <property type="entry name" value="GspF/PilC"/>
</dbReference>
<dbReference type="AlphaFoldDB" id="A0A382GDC4"/>
<proteinExistence type="inferred from homology"/>
<evidence type="ECO:0000256" key="6">
    <source>
        <dbReference type="ARBA" id="ARBA00022692"/>
    </source>
</evidence>
<sequence length="410" mass="45539">MESFTYKGISAGKYIEGEIEALNQDEASHKLKEQKVIITNLVRAKKKKGEKKTKKGGGFSFGKKKVKVEEILIFSKQFATMVKAGLPILEVLTMLRDQLESPAIKEVIEDIRKSLEGGVTLSKCFEKYPQYFDNVYVNLIRAGEASGKLDVFLLKIVESLEKKEKIKKKIKGALMYPSIMFTVAITVSAFMLVKVVPVFAKMYDGMGIALPKPTAVIMAMSDFLRGTGGMILFFGLIGGFFIFRYLTTKNAMFKYRWHKQVLKLPIFGDMILKSLLARISLIMGNLSAAGVNLLESLEIAKSVSNNVVVTEALENVKKGVFSGDTLTKLFLKEPLFPPTFSQLISVGEQTGQLDEMFNSVASYYEEEFDNSVDNMSSLIEPIMIVFMGIMIGGLMIAMYSPIFNVGALIG</sequence>
<evidence type="ECO:0000256" key="5">
    <source>
        <dbReference type="ARBA" id="ARBA00022519"/>
    </source>
</evidence>
<dbReference type="FunFam" id="1.20.81.30:FF:000001">
    <property type="entry name" value="Type II secretion system protein F"/>
    <property type="match status" value="1"/>
</dbReference>
<evidence type="ECO:0000256" key="9">
    <source>
        <dbReference type="SAM" id="Phobius"/>
    </source>
</evidence>
<feature type="transmembrane region" description="Helical" evidence="9">
    <location>
        <begin position="382"/>
        <end position="402"/>
    </location>
</feature>
<organism evidence="11">
    <name type="scientific">marine metagenome</name>
    <dbReference type="NCBI Taxonomy" id="408172"/>
    <lineage>
        <taxon>unclassified sequences</taxon>
        <taxon>metagenomes</taxon>
        <taxon>ecological metagenomes</taxon>
    </lineage>
</organism>
<keyword evidence="4" id="KW-1003">Cell membrane</keyword>
<keyword evidence="3" id="KW-0813">Transport</keyword>
<evidence type="ECO:0000256" key="3">
    <source>
        <dbReference type="ARBA" id="ARBA00022448"/>
    </source>
</evidence>
<feature type="domain" description="Type II secretion system protein GspF" evidence="10">
    <location>
        <begin position="283"/>
        <end position="401"/>
    </location>
</feature>
<evidence type="ECO:0000259" key="10">
    <source>
        <dbReference type="Pfam" id="PF00482"/>
    </source>
</evidence>
<evidence type="ECO:0000256" key="8">
    <source>
        <dbReference type="ARBA" id="ARBA00023136"/>
    </source>
</evidence>
<evidence type="ECO:0000313" key="11">
    <source>
        <dbReference type="EMBL" id="SVB72872.1"/>
    </source>
</evidence>
<comment type="subcellular location">
    <subcellularLocation>
        <location evidence="1">Cell inner membrane</location>
        <topology evidence="1">Multi-pass membrane protein</topology>
    </subcellularLocation>
</comment>
<dbReference type="InterPro" id="IPR018076">
    <property type="entry name" value="T2SS_GspF_dom"/>
</dbReference>
<feature type="transmembrane region" description="Helical" evidence="9">
    <location>
        <begin position="228"/>
        <end position="246"/>
    </location>
</feature>
<dbReference type="PROSITE" id="PS00874">
    <property type="entry name" value="T2SP_F"/>
    <property type="match status" value="1"/>
</dbReference>
<dbReference type="GO" id="GO:0005886">
    <property type="term" value="C:plasma membrane"/>
    <property type="evidence" value="ECO:0007669"/>
    <property type="project" value="UniProtKB-SubCell"/>
</dbReference>
<keyword evidence="6 9" id="KW-0812">Transmembrane</keyword>
<dbReference type="InterPro" id="IPR001992">
    <property type="entry name" value="T2SS_GspF/T4SS_PilC_CS"/>
</dbReference>
<gene>
    <name evidence="11" type="ORF">METZ01_LOCUS225726</name>
</gene>
<evidence type="ECO:0000256" key="1">
    <source>
        <dbReference type="ARBA" id="ARBA00004429"/>
    </source>
</evidence>
<evidence type="ECO:0000256" key="2">
    <source>
        <dbReference type="ARBA" id="ARBA00005745"/>
    </source>
</evidence>
<feature type="transmembrane region" description="Helical" evidence="9">
    <location>
        <begin position="173"/>
        <end position="193"/>
    </location>
</feature>
<dbReference type="InterPro" id="IPR042094">
    <property type="entry name" value="T2SS_GspF_sf"/>
</dbReference>
<dbReference type="PRINTS" id="PR00812">
    <property type="entry name" value="BCTERIALGSPF"/>
</dbReference>
<evidence type="ECO:0000256" key="7">
    <source>
        <dbReference type="ARBA" id="ARBA00022989"/>
    </source>
</evidence>
<dbReference type="EMBL" id="UINC01054771">
    <property type="protein sequence ID" value="SVB72872.1"/>
    <property type="molecule type" value="Genomic_DNA"/>
</dbReference>
<dbReference type="PANTHER" id="PTHR30012:SF7">
    <property type="entry name" value="PROTEIN TRANSPORT PROTEIN HOFC HOMOLOG"/>
    <property type="match status" value="1"/>
</dbReference>
<accession>A0A382GDC4</accession>
<feature type="domain" description="Type II secretion system protein GspF" evidence="10">
    <location>
        <begin position="74"/>
        <end position="197"/>
    </location>
</feature>
<name>A0A382GDC4_9ZZZZ</name>
<evidence type="ECO:0000256" key="4">
    <source>
        <dbReference type="ARBA" id="ARBA00022475"/>
    </source>
</evidence>
<comment type="similarity">
    <text evidence="2">Belongs to the GSP F family.</text>
</comment>
<dbReference type="GO" id="GO:0015628">
    <property type="term" value="P:protein secretion by the type II secretion system"/>
    <property type="evidence" value="ECO:0007669"/>
    <property type="project" value="TreeGrafter"/>
</dbReference>
<reference evidence="11" key="1">
    <citation type="submission" date="2018-05" db="EMBL/GenBank/DDBJ databases">
        <authorList>
            <person name="Lanie J.A."/>
            <person name="Ng W.-L."/>
            <person name="Kazmierczak K.M."/>
            <person name="Andrzejewski T.M."/>
            <person name="Davidsen T.M."/>
            <person name="Wayne K.J."/>
            <person name="Tettelin H."/>
            <person name="Glass J.I."/>
            <person name="Rusch D."/>
            <person name="Podicherti R."/>
            <person name="Tsui H.-C.T."/>
            <person name="Winkler M.E."/>
        </authorList>
    </citation>
    <scope>NUCLEOTIDE SEQUENCE</scope>
</reference>
<keyword evidence="7 9" id="KW-1133">Transmembrane helix</keyword>